<dbReference type="PANTHER" id="PTHR18901">
    <property type="entry name" value="2-DEOXYGLUCOSE-6-PHOSPHATE PHOSPHATASE 2"/>
    <property type="match status" value="1"/>
</dbReference>
<dbReference type="SFLD" id="SFLDG01135">
    <property type="entry name" value="C1.5.6:_HAD__Beta-PGM__Phospha"/>
    <property type="match status" value="1"/>
</dbReference>
<dbReference type="SFLD" id="SFLDG01129">
    <property type="entry name" value="C1.5:_HAD__Beta-PGM__Phosphata"/>
    <property type="match status" value="1"/>
</dbReference>
<sequence>MIPDPLEAVVFDMDGLLLNTEALYRTAIFEACARVGHEMVDALHLSFIGSPKETSAALLKAHFGPDFPLLDYYRHCRAAFERLCGSGVPLKPGARDLLEFLKDRGVPRGLATSSDRDAAEDHLRRAGVLELLDVVVARTDVASGKPHPETFLKAAEALGAAPTRCLALEDSHNGVRAASAAGMATIMVPDMLRPTDEIRALCVGVLQSLCEVQEALEQTAAVCSGVDRRALG</sequence>
<proteinExistence type="predicted"/>
<keyword evidence="2" id="KW-1185">Reference proteome</keyword>
<gene>
    <name evidence="1" type="ORF">RZS28_04540</name>
</gene>
<dbReference type="InterPro" id="IPR023214">
    <property type="entry name" value="HAD_sf"/>
</dbReference>
<dbReference type="InterPro" id="IPR023198">
    <property type="entry name" value="PGP-like_dom2"/>
</dbReference>
<dbReference type="Gene3D" id="1.10.150.240">
    <property type="entry name" value="Putative phosphatase, domain 2"/>
    <property type="match status" value="1"/>
</dbReference>
<reference evidence="1 2" key="1">
    <citation type="submission" date="2023-10" db="EMBL/GenBank/DDBJ databases">
        <title>Novel methanotroph of the genus Methylocapsa from a subarctic wetland.</title>
        <authorList>
            <person name="Belova S.E."/>
            <person name="Oshkin I.Y."/>
            <person name="Miroshnikov K."/>
            <person name="Dedysh S.N."/>
        </authorList>
    </citation>
    <scope>NUCLEOTIDE SEQUENCE [LARGE SCALE GENOMIC DNA]</scope>
    <source>
        <strain evidence="1 2">RX1</strain>
    </source>
</reference>
<dbReference type="Pfam" id="PF00702">
    <property type="entry name" value="Hydrolase"/>
    <property type="match status" value="1"/>
</dbReference>
<dbReference type="SFLD" id="SFLDS00003">
    <property type="entry name" value="Haloacid_Dehalogenase"/>
    <property type="match status" value="1"/>
</dbReference>
<protein>
    <submittedName>
        <fullName evidence="1">HAD family phosphatase</fullName>
    </submittedName>
</protein>
<dbReference type="Proteomes" id="UP001626536">
    <property type="component" value="Chromosome"/>
</dbReference>
<dbReference type="RefSeq" id="WP_407340128.1">
    <property type="nucleotide sequence ID" value="NZ_CP136862.1"/>
</dbReference>
<dbReference type="EMBL" id="CP136862">
    <property type="protein sequence ID" value="WOJ90567.1"/>
    <property type="molecule type" value="Genomic_DNA"/>
</dbReference>
<organism evidence="1 2">
    <name type="scientific">Methylocapsa polymorpha</name>
    <dbReference type="NCBI Taxonomy" id="3080828"/>
    <lineage>
        <taxon>Bacteria</taxon>
        <taxon>Pseudomonadati</taxon>
        <taxon>Pseudomonadota</taxon>
        <taxon>Alphaproteobacteria</taxon>
        <taxon>Hyphomicrobiales</taxon>
        <taxon>Beijerinckiaceae</taxon>
        <taxon>Methylocapsa</taxon>
    </lineage>
</organism>
<evidence type="ECO:0000313" key="2">
    <source>
        <dbReference type="Proteomes" id="UP001626536"/>
    </source>
</evidence>
<evidence type="ECO:0000313" key="1">
    <source>
        <dbReference type="EMBL" id="WOJ90567.1"/>
    </source>
</evidence>
<accession>A0ABZ0HTE0</accession>
<name>A0ABZ0HTE0_9HYPH</name>
<dbReference type="Gene3D" id="3.40.50.1000">
    <property type="entry name" value="HAD superfamily/HAD-like"/>
    <property type="match status" value="1"/>
</dbReference>
<dbReference type="NCBIfam" id="TIGR01509">
    <property type="entry name" value="HAD-SF-IA-v3"/>
    <property type="match status" value="1"/>
</dbReference>
<dbReference type="PANTHER" id="PTHR18901:SF38">
    <property type="entry name" value="PSEUDOURIDINE-5'-PHOSPHATASE"/>
    <property type="match status" value="1"/>
</dbReference>
<dbReference type="InterPro" id="IPR006439">
    <property type="entry name" value="HAD-SF_hydro_IA"/>
</dbReference>
<dbReference type="InterPro" id="IPR036412">
    <property type="entry name" value="HAD-like_sf"/>
</dbReference>
<dbReference type="PRINTS" id="PR00413">
    <property type="entry name" value="HADHALOGNASE"/>
</dbReference>
<dbReference type="SUPFAM" id="SSF56784">
    <property type="entry name" value="HAD-like"/>
    <property type="match status" value="1"/>
</dbReference>